<dbReference type="Proteomes" id="UP000830768">
    <property type="component" value="Chromosome 10"/>
</dbReference>
<organism evidence="1 2">
    <name type="scientific">Fusarium solani subsp. cucurbitae</name>
    <name type="common">Neocosmosporum cucurbitae</name>
    <dbReference type="NCBI Taxonomy" id="2747967"/>
    <lineage>
        <taxon>Eukaryota</taxon>
        <taxon>Fungi</taxon>
        <taxon>Dikarya</taxon>
        <taxon>Ascomycota</taxon>
        <taxon>Pezizomycotina</taxon>
        <taxon>Sordariomycetes</taxon>
        <taxon>Hypocreomycetidae</taxon>
        <taxon>Hypocreales</taxon>
        <taxon>Nectriaceae</taxon>
        <taxon>Fusarium</taxon>
        <taxon>Fusarium solani species complex</taxon>
    </lineage>
</organism>
<sequence length="300" mass="33732">MNELEPDIGGKEEEKEKKKKEKTFAQSRRELEGSQLLPPSLNLESTSLTPCASATFAQGCRSCTTLNSRKEIPRKKKKSLPFLSVSQVCCVRVHPPFFFSSSASSFCGALIGSFNYTFWIPHFSFLCNSEPHPHPPSESHLDSPGFLCRGHASTEAMKILESQAAVLSNWEVYEHLNEQKERYKKTKHRGPQNYEDLVRYLLNYLRSNPNPLSEDPIPYTEGCIALLLERLRPFNLAKSEVIMIINLRPSTPPVLGSALEDMYERFTAEQQEEMVTIIAEVLGPFGQEAEAEADASMADA</sequence>
<accession>A0ACD3ZIV3</accession>
<proteinExistence type="predicted"/>
<evidence type="ECO:0000313" key="2">
    <source>
        <dbReference type="Proteomes" id="UP000830768"/>
    </source>
</evidence>
<evidence type="ECO:0000313" key="1">
    <source>
        <dbReference type="EMBL" id="UPL01244.1"/>
    </source>
</evidence>
<protein>
    <submittedName>
        <fullName evidence="1">Uncharacterized protein</fullName>
    </submittedName>
</protein>
<gene>
    <name evidence="1" type="ORF">LCI18_012178</name>
</gene>
<reference evidence="1" key="1">
    <citation type="submission" date="2021-11" db="EMBL/GenBank/DDBJ databases">
        <title>Fusarium solani-melongenae Genome sequencing and assembly.</title>
        <authorList>
            <person name="Xie S."/>
            <person name="Huang L."/>
            <person name="Zhang X."/>
        </authorList>
    </citation>
    <scope>NUCLEOTIDE SEQUENCE</scope>
    <source>
        <strain evidence="1">CRI 24-3</strain>
    </source>
</reference>
<dbReference type="EMBL" id="CP090038">
    <property type="protein sequence ID" value="UPL01244.1"/>
    <property type="molecule type" value="Genomic_DNA"/>
</dbReference>
<name>A0ACD3ZIV3_FUSSC</name>
<keyword evidence="2" id="KW-1185">Reference proteome</keyword>